<gene>
    <name evidence="2" type="ORF">MANY_45690</name>
</gene>
<feature type="signal peptide" evidence="1">
    <location>
        <begin position="1"/>
        <end position="27"/>
    </location>
</feature>
<reference evidence="2 3" key="1">
    <citation type="journal article" date="2019" name="Emerg. Microbes Infect.">
        <title>Comprehensive subspecies identification of 175 nontuberculous mycobacteria species based on 7547 genomic profiles.</title>
        <authorList>
            <person name="Matsumoto Y."/>
            <person name="Kinjo T."/>
            <person name="Motooka D."/>
            <person name="Nabeya D."/>
            <person name="Jung N."/>
            <person name="Uechi K."/>
            <person name="Horii T."/>
            <person name="Iida T."/>
            <person name="Fujita J."/>
            <person name="Nakamura S."/>
        </authorList>
    </citation>
    <scope>NUCLEOTIDE SEQUENCE [LARGE SCALE GENOMIC DNA]</scope>
    <source>
        <strain evidence="2 3">JCM 30275</strain>
    </source>
</reference>
<sequence>MKTRIKAPGALLASVCAAGLLAMPLVAAPQASAQCGGGQVLDPTTGVCWSQSQTQISGTGGVCLPGRLGLCMAGLQNSQMPGANLKPMPPAGPAPSSWP</sequence>
<dbReference type="KEGG" id="many:MANY_45690"/>
<protein>
    <recommendedName>
        <fullName evidence="4">Intersectin-EH binding protein Ibp1</fullName>
    </recommendedName>
</protein>
<organism evidence="2 3">
    <name type="scientific">Mycolicibacterium anyangense</name>
    <dbReference type="NCBI Taxonomy" id="1431246"/>
    <lineage>
        <taxon>Bacteria</taxon>
        <taxon>Bacillati</taxon>
        <taxon>Actinomycetota</taxon>
        <taxon>Actinomycetes</taxon>
        <taxon>Mycobacteriales</taxon>
        <taxon>Mycobacteriaceae</taxon>
        <taxon>Mycolicibacterium</taxon>
    </lineage>
</organism>
<keyword evidence="1" id="KW-0732">Signal</keyword>
<evidence type="ECO:0000313" key="2">
    <source>
        <dbReference type="EMBL" id="BBZ79232.1"/>
    </source>
</evidence>
<dbReference type="RefSeq" id="WP_163806265.1">
    <property type="nucleotide sequence ID" value="NZ_AP022620.1"/>
</dbReference>
<dbReference type="Proteomes" id="UP000467249">
    <property type="component" value="Chromosome"/>
</dbReference>
<evidence type="ECO:0000256" key="1">
    <source>
        <dbReference type="SAM" id="SignalP"/>
    </source>
</evidence>
<accession>A0A6N4WH39</accession>
<feature type="chain" id="PRO_5039059902" description="Intersectin-EH binding protein Ibp1" evidence="1">
    <location>
        <begin position="28"/>
        <end position="99"/>
    </location>
</feature>
<evidence type="ECO:0008006" key="4">
    <source>
        <dbReference type="Google" id="ProtNLM"/>
    </source>
</evidence>
<dbReference type="EMBL" id="AP022620">
    <property type="protein sequence ID" value="BBZ79232.1"/>
    <property type="molecule type" value="Genomic_DNA"/>
</dbReference>
<evidence type="ECO:0000313" key="3">
    <source>
        <dbReference type="Proteomes" id="UP000467249"/>
    </source>
</evidence>
<proteinExistence type="predicted"/>
<keyword evidence="3" id="KW-1185">Reference proteome</keyword>
<name>A0A6N4WH39_9MYCO</name>
<dbReference type="AlphaFoldDB" id="A0A6N4WH39"/>